<feature type="compositionally biased region" description="Basic and acidic residues" evidence="1">
    <location>
        <begin position="62"/>
        <end position="87"/>
    </location>
</feature>
<keyword evidence="2" id="KW-0472">Membrane</keyword>
<keyword evidence="4" id="KW-1185">Reference proteome</keyword>
<protein>
    <submittedName>
        <fullName evidence="3">DUF3014 domain-containing protein</fullName>
    </submittedName>
</protein>
<feature type="region of interest" description="Disordered" evidence="1">
    <location>
        <begin position="38"/>
        <end position="105"/>
    </location>
</feature>
<evidence type="ECO:0000256" key="2">
    <source>
        <dbReference type="SAM" id="Phobius"/>
    </source>
</evidence>
<dbReference type="EMBL" id="VDUY01000004">
    <property type="protein sequence ID" value="TXL65536.1"/>
    <property type="molecule type" value="Genomic_DNA"/>
</dbReference>
<evidence type="ECO:0000313" key="4">
    <source>
        <dbReference type="Proteomes" id="UP000321548"/>
    </source>
</evidence>
<keyword evidence="2" id="KW-0812">Transmembrane</keyword>
<evidence type="ECO:0000313" key="3">
    <source>
        <dbReference type="EMBL" id="TXL65536.1"/>
    </source>
</evidence>
<sequence>MPPRRPQNTASGSSWWLIAIVAIAIAAGLYYWWQRAGGPSPESAGGPAPTAQSGGPYAPADAPEKDAAKPADEPKPPEEEKPGDGPKHPLPAGVTKEGDPSLPELAKSDAPILESLTGIAPRTDLGRFGNIGDFTRRVVITVDNLPRERVPAQYSVVQRIPGVLAVGKEGEAIVLKPENYRRYSAFVGFAESVGAKQLAQVYLRYYPLFQQEYRAMGYPKGHFHDRVIEAIDDMLSAPTPAEPIRLVQPKVYYVFEDPALESLSAGRKIMIRVGPENAARLKRLLREIRAELTR</sequence>
<keyword evidence="2" id="KW-1133">Transmembrane helix</keyword>
<dbReference type="Proteomes" id="UP000321548">
    <property type="component" value="Unassembled WGS sequence"/>
</dbReference>
<comment type="caution">
    <text evidence="3">The sequence shown here is derived from an EMBL/GenBank/DDBJ whole genome shotgun (WGS) entry which is preliminary data.</text>
</comment>
<evidence type="ECO:0000256" key="1">
    <source>
        <dbReference type="SAM" id="MobiDB-lite"/>
    </source>
</evidence>
<accession>A0A5C8NWE3</accession>
<reference evidence="3 4" key="1">
    <citation type="submission" date="2019-06" db="EMBL/GenBank/DDBJ databases">
        <title>Quisquiliibacterium sp. nov., isolated from a maize field.</title>
        <authorList>
            <person name="Lin S.-Y."/>
            <person name="Tsai C.-F."/>
            <person name="Young C.-C."/>
        </authorList>
    </citation>
    <scope>NUCLEOTIDE SEQUENCE [LARGE SCALE GENOMIC DNA]</scope>
    <source>
        <strain evidence="3 4">CC-CFT501</strain>
    </source>
</reference>
<dbReference type="OrthoDB" id="5502479at2"/>
<name>A0A5C8NWE3_9BURK</name>
<feature type="transmembrane region" description="Helical" evidence="2">
    <location>
        <begin position="12"/>
        <end position="33"/>
    </location>
</feature>
<dbReference type="Pfam" id="PF11219">
    <property type="entry name" value="DUF3014"/>
    <property type="match status" value="1"/>
</dbReference>
<feature type="compositionally biased region" description="Low complexity" evidence="1">
    <location>
        <begin position="38"/>
        <end position="51"/>
    </location>
</feature>
<dbReference type="InterPro" id="IPR021382">
    <property type="entry name" value="DUF3014"/>
</dbReference>
<proteinExistence type="predicted"/>
<dbReference type="RefSeq" id="WP_147704732.1">
    <property type="nucleotide sequence ID" value="NZ_VDUY01000004.1"/>
</dbReference>
<gene>
    <name evidence="3" type="ORF">FHP08_12220</name>
</gene>
<organism evidence="3 4">
    <name type="scientific">Zeimonas arvi</name>
    <dbReference type="NCBI Taxonomy" id="2498847"/>
    <lineage>
        <taxon>Bacteria</taxon>
        <taxon>Pseudomonadati</taxon>
        <taxon>Pseudomonadota</taxon>
        <taxon>Betaproteobacteria</taxon>
        <taxon>Burkholderiales</taxon>
        <taxon>Burkholderiaceae</taxon>
        <taxon>Zeimonas</taxon>
    </lineage>
</organism>
<dbReference type="AlphaFoldDB" id="A0A5C8NWE3"/>